<comment type="caution">
    <text evidence="2">The sequence shown here is derived from an EMBL/GenBank/DDBJ whole genome shotgun (WGS) entry which is preliminary data.</text>
</comment>
<proteinExistence type="predicted"/>
<reference evidence="2 3" key="1">
    <citation type="submission" date="2024-04" db="EMBL/GenBank/DDBJ databases">
        <authorList>
            <person name="Rising A."/>
            <person name="Reimegard J."/>
            <person name="Sonavane S."/>
            <person name="Akerstrom W."/>
            <person name="Nylinder S."/>
            <person name="Hedman E."/>
            <person name="Kallberg Y."/>
        </authorList>
    </citation>
    <scope>NUCLEOTIDE SEQUENCE [LARGE SCALE GENOMIC DNA]</scope>
</reference>
<keyword evidence="1" id="KW-1133">Transmembrane helix</keyword>
<evidence type="ECO:0000313" key="2">
    <source>
        <dbReference type="EMBL" id="CAL1294627.1"/>
    </source>
</evidence>
<sequence length="105" mass="12128">MPHSKVEVADIKRILIFDGYVTQALWLLWCSSTYLLSFISSQLHLLTMKTLVALVFLFLAILSVASALPVYTYGYPYAYAPYAYGYDYGYVAPYSAAYYYPWFKR</sequence>
<feature type="transmembrane region" description="Helical" evidence="1">
    <location>
        <begin position="83"/>
        <end position="100"/>
    </location>
</feature>
<dbReference type="AlphaFoldDB" id="A0AAV2BF40"/>
<evidence type="ECO:0000313" key="3">
    <source>
        <dbReference type="Proteomes" id="UP001497382"/>
    </source>
</evidence>
<evidence type="ECO:0000256" key="1">
    <source>
        <dbReference type="SAM" id="Phobius"/>
    </source>
</evidence>
<dbReference type="Proteomes" id="UP001497382">
    <property type="component" value="Unassembled WGS sequence"/>
</dbReference>
<feature type="transmembrane region" description="Helical" evidence="1">
    <location>
        <begin position="51"/>
        <end position="71"/>
    </location>
</feature>
<keyword evidence="1" id="KW-0812">Transmembrane</keyword>
<dbReference type="EMBL" id="CAXIEN010000350">
    <property type="protein sequence ID" value="CAL1294627.1"/>
    <property type="molecule type" value="Genomic_DNA"/>
</dbReference>
<keyword evidence="3" id="KW-1185">Reference proteome</keyword>
<accession>A0AAV2BF40</accession>
<organism evidence="2 3">
    <name type="scientific">Larinioides sclopetarius</name>
    <dbReference type="NCBI Taxonomy" id="280406"/>
    <lineage>
        <taxon>Eukaryota</taxon>
        <taxon>Metazoa</taxon>
        <taxon>Ecdysozoa</taxon>
        <taxon>Arthropoda</taxon>
        <taxon>Chelicerata</taxon>
        <taxon>Arachnida</taxon>
        <taxon>Araneae</taxon>
        <taxon>Araneomorphae</taxon>
        <taxon>Entelegynae</taxon>
        <taxon>Araneoidea</taxon>
        <taxon>Araneidae</taxon>
        <taxon>Larinioides</taxon>
    </lineage>
</organism>
<gene>
    <name evidence="2" type="ORF">LARSCL_LOCUS18831</name>
</gene>
<protein>
    <submittedName>
        <fullName evidence="2">Uncharacterized protein</fullName>
    </submittedName>
</protein>
<name>A0AAV2BF40_9ARAC</name>
<feature type="transmembrane region" description="Helical" evidence="1">
    <location>
        <begin position="20"/>
        <end position="39"/>
    </location>
</feature>
<keyword evidence="1" id="KW-0472">Membrane</keyword>